<keyword evidence="2" id="KW-0808">Transferase</keyword>
<dbReference type="OrthoDB" id="9778406at2"/>
<evidence type="ECO:0000313" key="2">
    <source>
        <dbReference type="EMBL" id="SHE76975.1"/>
    </source>
</evidence>
<evidence type="ECO:0000313" key="3">
    <source>
        <dbReference type="Proteomes" id="UP000184462"/>
    </source>
</evidence>
<dbReference type="Gene3D" id="3.90.550.10">
    <property type="entry name" value="Spore Coat Polysaccharide Biosynthesis Protein SpsA, Chain A"/>
    <property type="match status" value="1"/>
</dbReference>
<sequence>MNRSKLDFLDSMFPHHDWRDLNLVIINQSKTQELKSPCSKHCIINSTEFGLSKSRNLALENCKTNFAVIADDDVIYEPDCLINYVETINTYQNVALFSFQMLNFENQLAKKYPKTSCLFRRAPKKIKASSVEMLLNTNLIKSNQLKFDQQFGLGAVFESGEDEVFLNEILSEKLRWYFINKIILKHPEQSTGQKQHELNYITTKTVLKYRIYGNFVFLWLFKFLLYLVRNEYIQPLEIPQTFKACYRAVTLYKSLERKEM</sequence>
<organism evidence="2 3">
    <name type="scientific">Psychroflexus salarius</name>
    <dbReference type="NCBI Taxonomy" id="1155689"/>
    <lineage>
        <taxon>Bacteria</taxon>
        <taxon>Pseudomonadati</taxon>
        <taxon>Bacteroidota</taxon>
        <taxon>Flavobacteriia</taxon>
        <taxon>Flavobacteriales</taxon>
        <taxon>Flavobacteriaceae</taxon>
        <taxon>Psychroflexus</taxon>
    </lineage>
</organism>
<name>A0A1M4W746_9FLAO</name>
<gene>
    <name evidence="2" type="ORF">SAMN05444278_105113</name>
</gene>
<proteinExistence type="predicted"/>
<dbReference type="InterPro" id="IPR001173">
    <property type="entry name" value="Glyco_trans_2-like"/>
</dbReference>
<dbReference type="STRING" id="1155689.SAMN05444278_105113"/>
<dbReference type="EMBL" id="FQTW01000005">
    <property type="protein sequence ID" value="SHE76975.1"/>
    <property type="molecule type" value="Genomic_DNA"/>
</dbReference>
<protein>
    <submittedName>
        <fullName evidence="2">Glycosyl transferase family 2</fullName>
    </submittedName>
</protein>
<keyword evidence="3" id="KW-1185">Reference proteome</keyword>
<dbReference type="GO" id="GO:0016740">
    <property type="term" value="F:transferase activity"/>
    <property type="evidence" value="ECO:0007669"/>
    <property type="project" value="UniProtKB-KW"/>
</dbReference>
<dbReference type="AlphaFoldDB" id="A0A1M4W746"/>
<reference evidence="2 3" key="1">
    <citation type="submission" date="2016-11" db="EMBL/GenBank/DDBJ databases">
        <authorList>
            <person name="Jaros S."/>
            <person name="Januszkiewicz K."/>
            <person name="Wedrychowicz H."/>
        </authorList>
    </citation>
    <scope>NUCLEOTIDE SEQUENCE [LARGE SCALE GENOMIC DNA]</scope>
    <source>
        <strain evidence="2 3">DSM 25661</strain>
    </source>
</reference>
<dbReference type="SUPFAM" id="SSF53448">
    <property type="entry name" value="Nucleotide-diphospho-sugar transferases"/>
    <property type="match status" value="1"/>
</dbReference>
<dbReference type="InterPro" id="IPR029044">
    <property type="entry name" value="Nucleotide-diphossugar_trans"/>
</dbReference>
<evidence type="ECO:0000259" key="1">
    <source>
        <dbReference type="Pfam" id="PF00535"/>
    </source>
</evidence>
<dbReference type="CDD" id="cd00761">
    <property type="entry name" value="Glyco_tranf_GTA_type"/>
    <property type="match status" value="1"/>
</dbReference>
<dbReference type="Pfam" id="PF00535">
    <property type="entry name" value="Glycos_transf_2"/>
    <property type="match status" value="1"/>
</dbReference>
<accession>A0A1M4W746</accession>
<dbReference type="RefSeq" id="WP_143185664.1">
    <property type="nucleotide sequence ID" value="NZ_FQTW01000005.1"/>
</dbReference>
<dbReference type="Proteomes" id="UP000184462">
    <property type="component" value="Unassembled WGS sequence"/>
</dbReference>
<feature type="domain" description="Glycosyltransferase 2-like" evidence="1">
    <location>
        <begin position="15"/>
        <end position="105"/>
    </location>
</feature>